<dbReference type="EMBL" id="JBFDAA010000003">
    <property type="protein sequence ID" value="KAL1138614.1"/>
    <property type="molecule type" value="Genomic_DNA"/>
</dbReference>
<dbReference type="Proteomes" id="UP001558652">
    <property type="component" value="Unassembled WGS sequence"/>
</dbReference>
<dbReference type="AlphaFoldDB" id="A0ABD0ZEW6"/>
<organism evidence="2 3">
    <name type="scientific">Ranatra chinensis</name>
    <dbReference type="NCBI Taxonomy" id="642074"/>
    <lineage>
        <taxon>Eukaryota</taxon>
        <taxon>Metazoa</taxon>
        <taxon>Ecdysozoa</taxon>
        <taxon>Arthropoda</taxon>
        <taxon>Hexapoda</taxon>
        <taxon>Insecta</taxon>
        <taxon>Pterygota</taxon>
        <taxon>Neoptera</taxon>
        <taxon>Paraneoptera</taxon>
        <taxon>Hemiptera</taxon>
        <taxon>Heteroptera</taxon>
        <taxon>Panheteroptera</taxon>
        <taxon>Nepomorpha</taxon>
        <taxon>Nepidae</taxon>
        <taxon>Ranatrinae</taxon>
        <taxon>Ranatra</taxon>
    </lineage>
</organism>
<name>A0ABD0ZEW6_9HEMI</name>
<evidence type="ECO:0000256" key="1">
    <source>
        <dbReference type="SAM" id="MobiDB-lite"/>
    </source>
</evidence>
<comment type="caution">
    <text evidence="2">The sequence shown here is derived from an EMBL/GenBank/DDBJ whole genome shotgun (WGS) entry which is preliminary data.</text>
</comment>
<gene>
    <name evidence="2" type="ORF">AAG570_008677</name>
</gene>
<keyword evidence="3" id="KW-1185">Reference proteome</keyword>
<feature type="region of interest" description="Disordered" evidence="1">
    <location>
        <begin position="47"/>
        <end position="141"/>
    </location>
</feature>
<reference evidence="2 3" key="1">
    <citation type="submission" date="2024-07" db="EMBL/GenBank/DDBJ databases">
        <title>Chromosome-level genome assembly of the water stick insect Ranatra chinensis (Heteroptera: Nepidae).</title>
        <authorList>
            <person name="Liu X."/>
        </authorList>
    </citation>
    <scope>NUCLEOTIDE SEQUENCE [LARGE SCALE GENOMIC DNA]</scope>
    <source>
        <strain evidence="2">Cailab_2021Rc</strain>
        <tissue evidence="2">Muscle</tissue>
    </source>
</reference>
<accession>A0ABD0ZEW6</accession>
<proteinExistence type="predicted"/>
<feature type="compositionally biased region" description="Basic and acidic residues" evidence="1">
    <location>
        <begin position="47"/>
        <end position="101"/>
    </location>
</feature>
<protein>
    <submittedName>
        <fullName evidence="2">Uncharacterized protein</fullName>
    </submittedName>
</protein>
<evidence type="ECO:0000313" key="3">
    <source>
        <dbReference type="Proteomes" id="UP001558652"/>
    </source>
</evidence>
<sequence>MSKIRTTRIFLNIYKERICDSNSATYLILSNFGAGFLRRLDLASSDATHDSSRLPELKTLLEDAPPRPARERQHPDDRGQCLFEPWKRTLDAENKFLEKKTPPLPGTIRDSSDMNYGPDNSAEGANGRNRFGPTNSEQETTDHGKCLFLSIQAIRLTLKNLN</sequence>
<evidence type="ECO:0000313" key="2">
    <source>
        <dbReference type="EMBL" id="KAL1138614.1"/>
    </source>
</evidence>